<evidence type="ECO:0000256" key="7">
    <source>
        <dbReference type="ARBA" id="ARBA00022692"/>
    </source>
</evidence>
<keyword evidence="8 14" id="KW-1133">Transmembrane helix</keyword>
<dbReference type="Pfam" id="PF03611">
    <property type="entry name" value="EIIC-GAT"/>
    <property type="match status" value="1"/>
</dbReference>
<sequence length="457" mass="47733">MGGILKVLVDFLSEPSVLIGIIVIVGLALQKKSIDQVIKATLKAMVGFVVIGAAASVIVGALQPFGVMFEHGFNISGVIPNNEAVVAMAIDQFGTSTALIMTFGMIANLLIARFTKYKYIFLTGHHTLFMACMIAVILASAGMTGVNLIFTGSLALGLIMVLSPAILQPFMRKITGNNEVALGHFSATGYAVSALIGKAVGKGSKSTEEMKVPKSLSFLRDSVVSISLTMLILYIGVAIVAGPTFVENELSGGKNFIVYSMIQALTFAAGFILIQNGVRLVLNEIVPAFKGIASKLVPNSKPALDCPIVFPYAQNAVLLGFIFSFLGGVVSMLLLGVLGLTIIIPGVVPHFFTGATAAVFGNSTGGRRGAMVGSFVNGLIISLLPVALLPVLGNLGFANSTFSDADFGVAGIFLGKVQEYIGGMGLTFTLIGIFLLMVVLTIISNKKAVNSPEKTEA</sequence>
<keyword evidence="9 14" id="KW-0472">Membrane</keyword>
<keyword evidence="5" id="KW-0762">Sugar transport</keyword>
<accession>A0A1I0ZTF8</accession>
<dbReference type="RefSeq" id="WP_090042271.1">
    <property type="nucleotide sequence ID" value="NZ_FOKI01000025.1"/>
</dbReference>
<comment type="subunit">
    <text evidence="2">Homodimer.</text>
</comment>
<feature type="transmembrane region" description="Helical" evidence="14">
    <location>
        <begin position="12"/>
        <end position="29"/>
    </location>
</feature>
<evidence type="ECO:0000313" key="15">
    <source>
        <dbReference type="EMBL" id="SFB29004.1"/>
    </source>
</evidence>
<dbReference type="GO" id="GO:0009401">
    <property type="term" value="P:phosphoenolpyruvate-dependent sugar phosphotransferase system"/>
    <property type="evidence" value="ECO:0007669"/>
    <property type="project" value="UniProtKB-KW"/>
</dbReference>
<reference evidence="15 16" key="1">
    <citation type="submission" date="2016-10" db="EMBL/GenBank/DDBJ databases">
        <authorList>
            <person name="de Groot N.N."/>
        </authorList>
    </citation>
    <scope>NUCLEOTIDE SEQUENCE [LARGE SCALE GENOMIC DNA]</scope>
    <source>
        <strain evidence="15 16">DSM 12271</strain>
    </source>
</reference>
<dbReference type="InterPro" id="IPR051562">
    <property type="entry name" value="Ascorbate-PTS_EIIC"/>
</dbReference>
<evidence type="ECO:0000256" key="2">
    <source>
        <dbReference type="ARBA" id="ARBA00011738"/>
    </source>
</evidence>
<name>A0A1I0ZTF8_9CLOT</name>
<dbReference type="InterPro" id="IPR004703">
    <property type="entry name" value="PTS_sugar-sp_permease"/>
</dbReference>
<comment type="subcellular location">
    <subcellularLocation>
        <location evidence="1">Cell membrane</location>
        <topology evidence="1">Multi-pass membrane protein</topology>
    </subcellularLocation>
</comment>
<dbReference type="GO" id="GO:0005886">
    <property type="term" value="C:plasma membrane"/>
    <property type="evidence" value="ECO:0007669"/>
    <property type="project" value="UniProtKB-SubCell"/>
</dbReference>
<protein>
    <recommendedName>
        <fullName evidence="12">Ascorbate-specific PTS system EIIC component</fullName>
    </recommendedName>
    <alternativeName>
        <fullName evidence="13">Ascorbate-specific permease IIC component UlaA</fullName>
    </alternativeName>
</protein>
<feature type="transmembrane region" description="Helical" evidence="14">
    <location>
        <begin position="372"/>
        <end position="392"/>
    </location>
</feature>
<dbReference type="PANTHER" id="PTHR33843:SF4">
    <property type="entry name" value="ASCORBATE-SPECIFIC PTS SYSTEM EIIC COMPONENT"/>
    <property type="match status" value="1"/>
</dbReference>
<feature type="transmembrane region" description="Helical" evidence="14">
    <location>
        <begin position="148"/>
        <end position="167"/>
    </location>
</feature>
<organism evidence="15 16">
    <name type="scientific">Clostridium frigidicarnis</name>
    <dbReference type="NCBI Taxonomy" id="84698"/>
    <lineage>
        <taxon>Bacteria</taxon>
        <taxon>Bacillati</taxon>
        <taxon>Bacillota</taxon>
        <taxon>Clostridia</taxon>
        <taxon>Eubacteriales</taxon>
        <taxon>Clostridiaceae</taxon>
        <taxon>Clostridium</taxon>
    </lineage>
</organism>
<dbReference type="PANTHER" id="PTHR33843">
    <property type="entry name" value="ASCORBATE-SPECIFIC PTS SYSTEM EIIC COMPONENT"/>
    <property type="match status" value="1"/>
</dbReference>
<keyword evidence="16" id="KW-1185">Reference proteome</keyword>
<dbReference type="NCBIfam" id="NF009553">
    <property type="entry name" value="PRK12997.1-5"/>
    <property type="match status" value="1"/>
</dbReference>
<evidence type="ECO:0000256" key="13">
    <source>
        <dbReference type="ARBA" id="ARBA00042859"/>
    </source>
</evidence>
<evidence type="ECO:0000313" key="16">
    <source>
        <dbReference type="Proteomes" id="UP000198619"/>
    </source>
</evidence>
<dbReference type="NCBIfam" id="NF006920">
    <property type="entry name" value="PRK09410.1-2"/>
    <property type="match status" value="1"/>
</dbReference>
<feature type="transmembrane region" description="Helical" evidence="14">
    <location>
        <begin position="256"/>
        <end position="274"/>
    </location>
</feature>
<keyword evidence="4" id="KW-1003">Cell membrane</keyword>
<evidence type="ECO:0000256" key="14">
    <source>
        <dbReference type="SAM" id="Phobius"/>
    </source>
</evidence>
<evidence type="ECO:0000256" key="11">
    <source>
        <dbReference type="ARBA" id="ARBA00038218"/>
    </source>
</evidence>
<feature type="transmembrane region" description="Helical" evidence="14">
    <location>
        <begin position="316"/>
        <end position="336"/>
    </location>
</feature>
<keyword evidence="6" id="KW-0598">Phosphotransferase system</keyword>
<dbReference type="Proteomes" id="UP000198619">
    <property type="component" value="Unassembled WGS sequence"/>
</dbReference>
<dbReference type="EMBL" id="FOKI01000025">
    <property type="protein sequence ID" value="SFB29004.1"/>
    <property type="molecule type" value="Genomic_DNA"/>
</dbReference>
<comment type="function">
    <text evidence="10">The phosphoenolpyruvate-dependent sugar phosphotransferase system (sugar PTS), a major carbohydrate active transport system, catalyzes the phosphorylation of incoming sugar substrates concomitantly with their translocation across the cell membrane. The enzyme II UlaABC PTS system is involved in ascorbate transport.</text>
</comment>
<evidence type="ECO:0000256" key="4">
    <source>
        <dbReference type="ARBA" id="ARBA00022475"/>
    </source>
</evidence>
<feature type="transmembrane region" description="Helical" evidence="14">
    <location>
        <begin position="41"/>
        <end position="65"/>
    </location>
</feature>
<comment type="similarity">
    <text evidence="11">Belongs to the UlaA family.</text>
</comment>
<keyword evidence="3" id="KW-0813">Transport</keyword>
<feature type="transmembrane region" description="Helical" evidence="14">
    <location>
        <begin position="420"/>
        <end position="443"/>
    </location>
</feature>
<gene>
    <name evidence="15" type="ORF">SAMN04488528_102511</name>
</gene>
<feature type="transmembrane region" description="Helical" evidence="14">
    <location>
        <begin position="342"/>
        <end position="360"/>
    </location>
</feature>
<feature type="transmembrane region" description="Helical" evidence="14">
    <location>
        <begin position="223"/>
        <end position="244"/>
    </location>
</feature>
<evidence type="ECO:0000256" key="12">
    <source>
        <dbReference type="ARBA" id="ARBA00039702"/>
    </source>
</evidence>
<evidence type="ECO:0000256" key="8">
    <source>
        <dbReference type="ARBA" id="ARBA00022989"/>
    </source>
</evidence>
<evidence type="ECO:0000256" key="5">
    <source>
        <dbReference type="ARBA" id="ARBA00022597"/>
    </source>
</evidence>
<proteinExistence type="inferred from homology"/>
<dbReference type="NCBIfam" id="NF006922">
    <property type="entry name" value="PRK09410.1-5"/>
    <property type="match status" value="1"/>
</dbReference>
<evidence type="ECO:0000256" key="6">
    <source>
        <dbReference type="ARBA" id="ARBA00022683"/>
    </source>
</evidence>
<evidence type="ECO:0000256" key="3">
    <source>
        <dbReference type="ARBA" id="ARBA00022448"/>
    </source>
</evidence>
<feature type="transmembrane region" description="Helical" evidence="14">
    <location>
        <begin position="119"/>
        <end position="142"/>
    </location>
</feature>
<dbReference type="OrthoDB" id="9796178at2"/>
<evidence type="ECO:0000256" key="10">
    <source>
        <dbReference type="ARBA" id="ARBA00037387"/>
    </source>
</evidence>
<feature type="transmembrane region" description="Helical" evidence="14">
    <location>
        <begin position="85"/>
        <end position="112"/>
    </location>
</feature>
<keyword evidence="7 14" id="KW-0812">Transmembrane</keyword>
<dbReference type="AlphaFoldDB" id="A0A1I0ZTF8"/>
<evidence type="ECO:0000256" key="1">
    <source>
        <dbReference type="ARBA" id="ARBA00004651"/>
    </source>
</evidence>
<evidence type="ECO:0000256" key="9">
    <source>
        <dbReference type="ARBA" id="ARBA00023136"/>
    </source>
</evidence>
<dbReference type="STRING" id="84698.SAMN04488528_102511"/>